<dbReference type="InterPro" id="IPR037004">
    <property type="entry name" value="Exonuc_VII_ssu_sf"/>
</dbReference>
<gene>
    <name evidence="6 8" type="primary">xseB</name>
    <name evidence="8" type="ORF">ZMTM_20250</name>
</gene>
<dbReference type="PANTHER" id="PTHR34137:SF1">
    <property type="entry name" value="EXODEOXYRIBONUCLEASE 7 SMALL SUBUNIT"/>
    <property type="match status" value="1"/>
</dbReference>
<keyword evidence="2 6" id="KW-0963">Cytoplasm</keyword>
<dbReference type="Proteomes" id="UP000826722">
    <property type="component" value="Chromosome"/>
</dbReference>
<evidence type="ECO:0000256" key="6">
    <source>
        <dbReference type="HAMAP-Rule" id="MF_00337"/>
    </source>
</evidence>
<dbReference type="GO" id="GO:0008855">
    <property type="term" value="F:exodeoxyribonuclease VII activity"/>
    <property type="evidence" value="ECO:0007669"/>
    <property type="project" value="UniProtKB-UniRule"/>
</dbReference>
<evidence type="ECO:0000256" key="7">
    <source>
        <dbReference type="SAM" id="MobiDB-lite"/>
    </source>
</evidence>
<comment type="function">
    <text evidence="6">Bidirectionally degrades single-stranded DNA into large acid-insoluble oligonucleotides, which are then degraded further into small acid-soluble oligonucleotides.</text>
</comment>
<keyword evidence="9" id="KW-1185">Reference proteome</keyword>
<dbReference type="GO" id="GO:0006308">
    <property type="term" value="P:DNA catabolic process"/>
    <property type="evidence" value="ECO:0007669"/>
    <property type="project" value="UniProtKB-UniRule"/>
</dbReference>
<dbReference type="AlphaFoldDB" id="A0A8D5JRS7"/>
<dbReference type="InterPro" id="IPR003761">
    <property type="entry name" value="Exonuc_VII_S"/>
</dbReference>
<dbReference type="GO" id="GO:0005829">
    <property type="term" value="C:cytosol"/>
    <property type="evidence" value="ECO:0007669"/>
    <property type="project" value="TreeGrafter"/>
</dbReference>
<accession>A0A8D5JRS7</accession>
<dbReference type="PANTHER" id="PTHR34137">
    <property type="entry name" value="EXODEOXYRIBONUCLEASE 7 SMALL SUBUNIT"/>
    <property type="match status" value="1"/>
</dbReference>
<keyword evidence="3 6" id="KW-0540">Nuclease</keyword>
<dbReference type="EC" id="3.1.11.6" evidence="6"/>
<comment type="similarity">
    <text evidence="1 6">Belongs to the XseB family.</text>
</comment>
<feature type="compositionally biased region" description="Polar residues" evidence="7">
    <location>
        <begin position="1"/>
        <end position="15"/>
    </location>
</feature>
<name>A0A8D5JRS7_9PROT</name>
<evidence type="ECO:0000256" key="4">
    <source>
        <dbReference type="ARBA" id="ARBA00022801"/>
    </source>
</evidence>
<evidence type="ECO:0000256" key="1">
    <source>
        <dbReference type="ARBA" id="ARBA00009998"/>
    </source>
</evidence>
<dbReference type="HAMAP" id="MF_00337">
    <property type="entry name" value="Exonuc_7_S"/>
    <property type="match status" value="1"/>
</dbReference>
<evidence type="ECO:0000256" key="2">
    <source>
        <dbReference type="ARBA" id="ARBA00022490"/>
    </source>
</evidence>
<comment type="subcellular location">
    <subcellularLocation>
        <location evidence="6">Cytoplasm</location>
    </subcellularLocation>
</comment>
<organism evidence="8 9">
    <name type="scientific">Methyloradius palustris</name>
    <dbReference type="NCBI Taxonomy" id="2778876"/>
    <lineage>
        <taxon>Bacteria</taxon>
        <taxon>Pseudomonadati</taxon>
        <taxon>Pseudomonadota</taxon>
        <taxon>Betaproteobacteria</taxon>
        <taxon>Nitrosomonadales</taxon>
        <taxon>Methylophilaceae</taxon>
        <taxon>Methyloradius</taxon>
    </lineage>
</organism>
<keyword evidence="5 6" id="KW-0269">Exonuclease</keyword>
<dbReference type="Pfam" id="PF02609">
    <property type="entry name" value="Exonuc_VII_S"/>
    <property type="match status" value="1"/>
</dbReference>
<protein>
    <recommendedName>
        <fullName evidence="6">Exodeoxyribonuclease 7 small subunit</fullName>
        <ecNumber evidence="6">3.1.11.6</ecNumber>
    </recommendedName>
    <alternativeName>
        <fullName evidence="6">Exodeoxyribonuclease VII small subunit</fullName>
        <shortName evidence="6">Exonuclease VII small subunit</shortName>
    </alternativeName>
</protein>
<keyword evidence="4 6" id="KW-0378">Hydrolase</keyword>
<dbReference type="SUPFAM" id="SSF116842">
    <property type="entry name" value="XseB-like"/>
    <property type="match status" value="1"/>
</dbReference>
<reference evidence="8" key="1">
    <citation type="journal article" date="2021" name="Arch. Microbiol.">
        <title>Methyloradius palustris gen. nov., sp. nov., a methanol-oxidizing bacterium isolated from snow.</title>
        <authorList>
            <person name="Miyadera T."/>
            <person name="Kojima H."/>
            <person name="Fukui M."/>
        </authorList>
    </citation>
    <scope>NUCLEOTIDE SEQUENCE</scope>
    <source>
        <strain evidence="8">Zm11</strain>
    </source>
</reference>
<dbReference type="EMBL" id="AP024110">
    <property type="protein sequence ID" value="BCM25766.1"/>
    <property type="molecule type" value="Genomic_DNA"/>
</dbReference>
<evidence type="ECO:0000256" key="5">
    <source>
        <dbReference type="ARBA" id="ARBA00022839"/>
    </source>
</evidence>
<dbReference type="GO" id="GO:0009318">
    <property type="term" value="C:exodeoxyribonuclease VII complex"/>
    <property type="evidence" value="ECO:0007669"/>
    <property type="project" value="UniProtKB-UniRule"/>
</dbReference>
<evidence type="ECO:0000313" key="9">
    <source>
        <dbReference type="Proteomes" id="UP000826722"/>
    </source>
</evidence>
<evidence type="ECO:0000256" key="3">
    <source>
        <dbReference type="ARBA" id="ARBA00022722"/>
    </source>
</evidence>
<dbReference type="KEGG" id="mpau:ZMTM_20250"/>
<dbReference type="Gene3D" id="1.10.287.1040">
    <property type="entry name" value="Exonuclease VII, small subunit"/>
    <property type="match status" value="1"/>
</dbReference>
<comment type="subunit">
    <text evidence="6">Heterooligomer composed of large and small subunits.</text>
</comment>
<evidence type="ECO:0000313" key="8">
    <source>
        <dbReference type="EMBL" id="BCM25766.1"/>
    </source>
</evidence>
<dbReference type="RefSeq" id="WP_221763826.1">
    <property type="nucleotide sequence ID" value="NZ_AP024110.1"/>
</dbReference>
<feature type="region of interest" description="Disordered" evidence="7">
    <location>
        <begin position="1"/>
        <end position="24"/>
    </location>
</feature>
<proteinExistence type="inferred from homology"/>
<dbReference type="NCBIfam" id="NF002140">
    <property type="entry name" value="PRK00977.1-4"/>
    <property type="match status" value="1"/>
</dbReference>
<sequence length="89" mass="10058">MPKNTKTAASNIENSGSEDRPSFDTALSELESLVQQMESDQMPLEQSLAAYKRGTDLLRFCQKTLADVEQQVRILDDKNQLQTYTDSED</sequence>
<comment type="catalytic activity">
    <reaction evidence="6">
        <text>Exonucleolytic cleavage in either 5'- to 3'- or 3'- to 5'-direction to yield nucleoside 5'-phosphates.</text>
        <dbReference type="EC" id="3.1.11.6"/>
    </reaction>
</comment>
<dbReference type="NCBIfam" id="TIGR01280">
    <property type="entry name" value="xseB"/>
    <property type="match status" value="1"/>
</dbReference>
<dbReference type="NCBIfam" id="NF002141">
    <property type="entry name" value="PRK00977.1-5"/>
    <property type="match status" value="1"/>
</dbReference>